<sequence length="80" mass="8257">MKKIVLSAAFALFAGSALAAMPVSGIVQSYDAHTRVITFESGKTVALPQDVAVPANLAAGTHASVVFDDDGDRANIVLTR</sequence>
<proteinExistence type="predicted"/>
<comment type="caution">
    <text evidence="2">The sequence shown here is derived from an EMBL/GenBank/DDBJ whole genome shotgun (WGS) entry which is preliminary data.</text>
</comment>
<keyword evidence="1" id="KW-0732">Signal</keyword>
<protein>
    <recommendedName>
        <fullName evidence="4">DUF1344 domain-containing protein</fullName>
    </recommendedName>
</protein>
<evidence type="ECO:0000256" key="1">
    <source>
        <dbReference type="SAM" id="SignalP"/>
    </source>
</evidence>
<name>A0ABV7DIS8_9HYPH</name>
<feature type="chain" id="PRO_5045061726" description="DUF1344 domain-containing protein" evidence="1">
    <location>
        <begin position="20"/>
        <end position="80"/>
    </location>
</feature>
<dbReference type="RefSeq" id="WP_257316916.1">
    <property type="nucleotide sequence ID" value="NZ_JANFDG010000023.1"/>
</dbReference>
<evidence type="ECO:0000313" key="2">
    <source>
        <dbReference type="EMBL" id="MFC3074168.1"/>
    </source>
</evidence>
<dbReference type="Proteomes" id="UP001595377">
    <property type="component" value="Unassembled WGS sequence"/>
</dbReference>
<gene>
    <name evidence="2" type="ORF">ACFOHH_13730</name>
</gene>
<keyword evidence="3" id="KW-1185">Reference proteome</keyword>
<evidence type="ECO:0000313" key="3">
    <source>
        <dbReference type="Proteomes" id="UP001595377"/>
    </source>
</evidence>
<dbReference type="EMBL" id="JBHRSP010000022">
    <property type="protein sequence ID" value="MFC3074168.1"/>
    <property type="molecule type" value="Genomic_DNA"/>
</dbReference>
<accession>A0ABV7DIS8</accession>
<feature type="signal peptide" evidence="1">
    <location>
        <begin position="1"/>
        <end position="19"/>
    </location>
</feature>
<reference evidence="3" key="1">
    <citation type="journal article" date="2019" name="Int. J. Syst. Evol. Microbiol.">
        <title>The Global Catalogue of Microorganisms (GCM) 10K type strain sequencing project: providing services to taxonomists for standard genome sequencing and annotation.</title>
        <authorList>
            <consortium name="The Broad Institute Genomics Platform"/>
            <consortium name="The Broad Institute Genome Sequencing Center for Infectious Disease"/>
            <person name="Wu L."/>
            <person name="Ma J."/>
        </authorList>
    </citation>
    <scope>NUCLEOTIDE SEQUENCE [LARGE SCALE GENOMIC DNA]</scope>
    <source>
        <strain evidence="3">KCTC 52677</strain>
    </source>
</reference>
<organism evidence="2 3">
    <name type="scientific">Shinella pollutisoli</name>
    <dbReference type="NCBI Taxonomy" id="2250594"/>
    <lineage>
        <taxon>Bacteria</taxon>
        <taxon>Pseudomonadati</taxon>
        <taxon>Pseudomonadota</taxon>
        <taxon>Alphaproteobacteria</taxon>
        <taxon>Hyphomicrobiales</taxon>
        <taxon>Rhizobiaceae</taxon>
        <taxon>Shinella</taxon>
    </lineage>
</organism>
<evidence type="ECO:0008006" key="4">
    <source>
        <dbReference type="Google" id="ProtNLM"/>
    </source>
</evidence>